<feature type="domain" description="F-box" evidence="1">
    <location>
        <begin position="67"/>
        <end position="108"/>
    </location>
</feature>
<evidence type="ECO:0000259" key="1">
    <source>
        <dbReference type="PROSITE" id="PS50181"/>
    </source>
</evidence>
<sequence>MATLMPRGYRSATEYCFDEAQTDAIIRTTAYHRRDYCLSVIWYSPREHVGIRPSIATPFQRTSDIGIGYLDRLPLELLFDILYRPDIRSLFKFRQINLRSGMVDSLNQ</sequence>
<evidence type="ECO:0000313" key="3">
    <source>
        <dbReference type="Proteomes" id="UP001154252"/>
    </source>
</evidence>
<gene>
    <name evidence="2" type="ORF">PEGY_LOCUS2758</name>
</gene>
<protein>
    <recommendedName>
        <fullName evidence="1">F-box domain-containing protein</fullName>
    </recommendedName>
</protein>
<dbReference type="PROSITE" id="PS50181">
    <property type="entry name" value="FBOX"/>
    <property type="match status" value="1"/>
</dbReference>
<name>A0A9W4P0E7_9EURO</name>
<comment type="caution">
    <text evidence="2">The sequence shown here is derived from an EMBL/GenBank/DDBJ whole genome shotgun (WGS) entry which is preliminary data.</text>
</comment>
<dbReference type="Proteomes" id="UP001154252">
    <property type="component" value="Unassembled WGS sequence"/>
</dbReference>
<dbReference type="AlphaFoldDB" id="A0A9W4P0E7"/>
<dbReference type="OrthoDB" id="2687876at2759"/>
<reference evidence="2" key="1">
    <citation type="submission" date="2021-07" db="EMBL/GenBank/DDBJ databases">
        <authorList>
            <person name="Branca A.L. A."/>
        </authorList>
    </citation>
    <scope>NUCLEOTIDE SEQUENCE</scope>
</reference>
<accession>A0A9W4P0E7</accession>
<proteinExistence type="predicted"/>
<keyword evidence="3" id="KW-1185">Reference proteome</keyword>
<organism evidence="2 3">
    <name type="scientific">Penicillium egyptiacum</name>
    <dbReference type="NCBI Taxonomy" id="1303716"/>
    <lineage>
        <taxon>Eukaryota</taxon>
        <taxon>Fungi</taxon>
        <taxon>Dikarya</taxon>
        <taxon>Ascomycota</taxon>
        <taxon>Pezizomycotina</taxon>
        <taxon>Eurotiomycetes</taxon>
        <taxon>Eurotiomycetidae</taxon>
        <taxon>Eurotiales</taxon>
        <taxon>Aspergillaceae</taxon>
        <taxon>Penicillium</taxon>
    </lineage>
</organism>
<dbReference type="InterPro" id="IPR001810">
    <property type="entry name" value="F-box_dom"/>
</dbReference>
<dbReference type="EMBL" id="CAJVRC010000843">
    <property type="protein sequence ID" value="CAG8891125.1"/>
    <property type="molecule type" value="Genomic_DNA"/>
</dbReference>
<evidence type="ECO:0000313" key="2">
    <source>
        <dbReference type="EMBL" id="CAG8891125.1"/>
    </source>
</evidence>